<dbReference type="GO" id="GO:0016491">
    <property type="term" value="F:oxidoreductase activity"/>
    <property type="evidence" value="ECO:0007669"/>
    <property type="project" value="UniProtKB-KW"/>
</dbReference>
<dbReference type="PANTHER" id="PTHR30543:SF21">
    <property type="entry name" value="NAD(P)H-DEPENDENT FMN REDUCTASE LOT6"/>
    <property type="match status" value="1"/>
</dbReference>
<name>A0ABW3ESB1_9ACTN</name>
<organism evidence="2 3">
    <name type="scientific">Actinomadura sediminis</name>
    <dbReference type="NCBI Taxonomy" id="1038904"/>
    <lineage>
        <taxon>Bacteria</taxon>
        <taxon>Bacillati</taxon>
        <taxon>Actinomycetota</taxon>
        <taxon>Actinomycetes</taxon>
        <taxon>Streptosporangiales</taxon>
        <taxon>Thermomonosporaceae</taxon>
        <taxon>Actinomadura</taxon>
    </lineage>
</organism>
<dbReference type="InterPro" id="IPR029039">
    <property type="entry name" value="Flavoprotein-like_sf"/>
</dbReference>
<reference evidence="3" key="1">
    <citation type="journal article" date="2019" name="Int. J. Syst. Evol. Microbiol.">
        <title>The Global Catalogue of Microorganisms (GCM) 10K type strain sequencing project: providing services to taxonomists for standard genome sequencing and annotation.</title>
        <authorList>
            <consortium name="The Broad Institute Genomics Platform"/>
            <consortium name="The Broad Institute Genome Sequencing Center for Infectious Disease"/>
            <person name="Wu L."/>
            <person name="Ma J."/>
        </authorList>
    </citation>
    <scope>NUCLEOTIDE SEQUENCE [LARGE SCALE GENOMIC DNA]</scope>
    <source>
        <strain evidence="3">JCM 31202</strain>
    </source>
</reference>
<dbReference type="Gene3D" id="3.40.50.360">
    <property type="match status" value="1"/>
</dbReference>
<proteinExistence type="predicted"/>
<keyword evidence="2" id="KW-0560">Oxidoreductase</keyword>
<dbReference type="RefSeq" id="WP_378299629.1">
    <property type="nucleotide sequence ID" value="NZ_JBHTJA010000031.1"/>
</dbReference>
<dbReference type="Proteomes" id="UP001596972">
    <property type="component" value="Unassembled WGS sequence"/>
</dbReference>
<evidence type="ECO:0000313" key="3">
    <source>
        <dbReference type="Proteomes" id="UP001596972"/>
    </source>
</evidence>
<keyword evidence="3" id="KW-1185">Reference proteome</keyword>
<dbReference type="InterPro" id="IPR005025">
    <property type="entry name" value="FMN_Rdtase-like_dom"/>
</dbReference>
<dbReference type="PANTHER" id="PTHR30543">
    <property type="entry name" value="CHROMATE REDUCTASE"/>
    <property type="match status" value="1"/>
</dbReference>
<dbReference type="InterPro" id="IPR050712">
    <property type="entry name" value="NAD(P)H-dep_reductase"/>
</dbReference>
<evidence type="ECO:0000313" key="2">
    <source>
        <dbReference type="EMBL" id="MFD0902137.1"/>
    </source>
</evidence>
<accession>A0ABW3ESB1</accession>
<dbReference type="EC" id="1.-.-.-" evidence="2"/>
<dbReference type="EMBL" id="JBHTJA010000031">
    <property type="protein sequence ID" value="MFD0902137.1"/>
    <property type="molecule type" value="Genomic_DNA"/>
</dbReference>
<dbReference type="SUPFAM" id="SSF52218">
    <property type="entry name" value="Flavoproteins"/>
    <property type="match status" value="1"/>
</dbReference>
<protein>
    <submittedName>
        <fullName evidence="2">NADPH-dependent FMN reductase</fullName>
        <ecNumber evidence="2">1.-.-.-</ecNumber>
    </submittedName>
</protein>
<gene>
    <name evidence="2" type="ORF">ACFQ11_17180</name>
</gene>
<dbReference type="Pfam" id="PF03358">
    <property type="entry name" value="FMN_red"/>
    <property type="match status" value="1"/>
</dbReference>
<comment type="caution">
    <text evidence="2">The sequence shown here is derived from an EMBL/GenBank/DDBJ whole genome shotgun (WGS) entry which is preliminary data.</text>
</comment>
<sequence length="188" mass="20565">MSGSKVLAISGSLRADSHNTALLRAAQKFTTGLDIEIYDGLRDIPAYDQDLDTPHDRPAAVTDLRERITAVDGLLIATPEFNYSIPGTLKNAIDWASTDWTGNEGLPLLHKPVAIMGAAPTQFGSVRAQLALRQVFVWTESDIVVKPEVIAFRSHERFDPDGNLVDETTIDLLQGLLQALTTKINNRS</sequence>
<evidence type="ECO:0000259" key="1">
    <source>
        <dbReference type="Pfam" id="PF03358"/>
    </source>
</evidence>
<feature type="domain" description="NADPH-dependent FMN reductase-like" evidence="1">
    <location>
        <begin position="5"/>
        <end position="148"/>
    </location>
</feature>